<dbReference type="AlphaFoldDB" id="A0A084J9Q9"/>
<gene>
    <name evidence="1" type="ORF">IO99_13620</name>
</gene>
<evidence type="ECO:0000313" key="2">
    <source>
        <dbReference type="Proteomes" id="UP000028542"/>
    </source>
</evidence>
<dbReference type="RefSeq" id="WP_035134099.1">
    <property type="nucleotide sequence ID" value="NZ_JPMD01000032.1"/>
</dbReference>
<dbReference type="STRING" id="318464.IO99_13620"/>
<evidence type="ECO:0008006" key="3">
    <source>
        <dbReference type="Google" id="ProtNLM"/>
    </source>
</evidence>
<proteinExistence type="predicted"/>
<dbReference type="EMBL" id="JPMD01000032">
    <property type="protein sequence ID" value="KEZ85693.1"/>
    <property type="molecule type" value="Genomic_DNA"/>
</dbReference>
<reference evidence="1 2" key="1">
    <citation type="submission" date="2014-07" db="EMBL/GenBank/DDBJ databases">
        <title>Draft genome of Clostridium sulfidigenes 113A isolated from sediments associated with methane hydrate from Krishna Godavari basin.</title>
        <authorList>
            <person name="Honkalas V.S."/>
            <person name="Dabir A.P."/>
            <person name="Arora P."/>
            <person name="Dhakephalkar P.K."/>
        </authorList>
    </citation>
    <scope>NUCLEOTIDE SEQUENCE [LARGE SCALE GENOMIC DNA]</scope>
    <source>
        <strain evidence="1 2">113A</strain>
    </source>
</reference>
<sequence length="161" mass="18878">MKFRIVSLPPFKAASSGVDKNFDFSEEGILGKFDAYFSDIKPLPRDDFMPRDFLFFDPVEQGMVWWWALNEDMDSGSNDVVDFDGGYYLTYTYRDGDEEMGSKLYNEAIEYVNKSELFELDERHNHYSMGHIITPQDIIKAQGWAQMETFIPIKLRTEHDR</sequence>
<name>A0A084J9Q9_9CLOT</name>
<dbReference type="eggNOG" id="ENOG503424B">
    <property type="taxonomic scope" value="Bacteria"/>
</dbReference>
<evidence type="ECO:0000313" key="1">
    <source>
        <dbReference type="EMBL" id="KEZ85693.1"/>
    </source>
</evidence>
<organism evidence="1 2">
    <name type="scientific">Clostridium sulfidigenes</name>
    <dbReference type="NCBI Taxonomy" id="318464"/>
    <lineage>
        <taxon>Bacteria</taxon>
        <taxon>Bacillati</taxon>
        <taxon>Bacillota</taxon>
        <taxon>Clostridia</taxon>
        <taxon>Eubacteriales</taxon>
        <taxon>Clostridiaceae</taxon>
        <taxon>Clostridium</taxon>
    </lineage>
</organism>
<accession>A0A084J9Q9</accession>
<dbReference type="Proteomes" id="UP000028542">
    <property type="component" value="Unassembled WGS sequence"/>
</dbReference>
<keyword evidence="2" id="KW-1185">Reference proteome</keyword>
<protein>
    <recommendedName>
        <fullName evidence="3">GyrI-like small molecule binding domain-containing protein</fullName>
    </recommendedName>
</protein>
<comment type="caution">
    <text evidence="1">The sequence shown here is derived from an EMBL/GenBank/DDBJ whole genome shotgun (WGS) entry which is preliminary data.</text>
</comment>